<dbReference type="Gene3D" id="3.40.50.450">
    <property type="match status" value="1"/>
</dbReference>
<evidence type="ECO:0000313" key="4">
    <source>
        <dbReference type="EMBL" id="SHG08305.1"/>
    </source>
</evidence>
<keyword evidence="2" id="KW-0203">Cytokinin biosynthesis</keyword>
<reference evidence="4 5" key="1">
    <citation type="submission" date="2016-11" db="EMBL/GenBank/DDBJ databases">
        <authorList>
            <person name="Jaros S."/>
            <person name="Januszkiewicz K."/>
            <person name="Wedrychowicz H."/>
        </authorList>
    </citation>
    <scope>NUCLEOTIDE SEQUENCE [LARGE SCALE GENOMIC DNA]</scope>
    <source>
        <strain evidence="4 5">DSM 21986</strain>
    </source>
</reference>
<keyword evidence="2" id="KW-0378">Hydrolase</keyword>
<accession>A0A1M5GXF6</accession>
<dbReference type="PANTHER" id="PTHR43393:SF3">
    <property type="entry name" value="LYSINE DECARBOXYLASE-LIKE PROTEIN"/>
    <property type="match status" value="1"/>
</dbReference>
<dbReference type="STRING" id="1194090.SAMN05443144_11862"/>
<comment type="similarity">
    <text evidence="2">Belongs to the LOG family.</text>
</comment>
<feature type="region of interest" description="Disordered" evidence="3">
    <location>
        <begin position="1"/>
        <end position="21"/>
    </location>
</feature>
<dbReference type="GO" id="GO:0009691">
    <property type="term" value="P:cytokinin biosynthetic process"/>
    <property type="evidence" value="ECO:0007669"/>
    <property type="project" value="UniProtKB-UniRule"/>
</dbReference>
<keyword evidence="5" id="KW-1185">Reference proteome</keyword>
<dbReference type="RefSeq" id="WP_073066528.1">
    <property type="nucleotide sequence ID" value="NZ_FQUS01000018.1"/>
</dbReference>
<name>A0A1M5GXF6_9BACT</name>
<evidence type="ECO:0000256" key="1">
    <source>
        <dbReference type="ARBA" id="ARBA00000274"/>
    </source>
</evidence>
<dbReference type="OrthoDB" id="9801098at2"/>
<dbReference type="GO" id="GO:0005829">
    <property type="term" value="C:cytosol"/>
    <property type="evidence" value="ECO:0007669"/>
    <property type="project" value="TreeGrafter"/>
</dbReference>
<gene>
    <name evidence="4" type="ORF">SAMN05443144_11862</name>
</gene>
<dbReference type="InterPro" id="IPR031100">
    <property type="entry name" value="LOG_fam"/>
</dbReference>
<dbReference type="EMBL" id="FQUS01000018">
    <property type="protein sequence ID" value="SHG08305.1"/>
    <property type="molecule type" value="Genomic_DNA"/>
</dbReference>
<dbReference type="FunFam" id="3.40.50.450:FF:000011">
    <property type="entry name" value="TIGR00730 family Rossman fold protein"/>
    <property type="match status" value="1"/>
</dbReference>
<organism evidence="4 5">
    <name type="scientific">Fodinibius roseus</name>
    <dbReference type="NCBI Taxonomy" id="1194090"/>
    <lineage>
        <taxon>Bacteria</taxon>
        <taxon>Pseudomonadati</taxon>
        <taxon>Balneolota</taxon>
        <taxon>Balneolia</taxon>
        <taxon>Balneolales</taxon>
        <taxon>Balneolaceae</taxon>
        <taxon>Fodinibius</taxon>
    </lineage>
</organism>
<evidence type="ECO:0000313" key="5">
    <source>
        <dbReference type="Proteomes" id="UP000184041"/>
    </source>
</evidence>
<dbReference type="GO" id="GO:0008714">
    <property type="term" value="F:AMP nucleosidase activity"/>
    <property type="evidence" value="ECO:0007669"/>
    <property type="project" value="UniProtKB-EC"/>
</dbReference>
<feature type="compositionally biased region" description="Basic and acidic residues" evidence="3">
    <location>
        <begin position="1"/>
        <end position="13"/>
    </location>
</feature>
<comment type="catalytic activity">
    <reaction evidence="1">
        <text>AMP + H2O = D-ribose 5-phosphate + adenine</text>
        <dbReference type="Rhea" id="RHEA:20129"/>
        <dbReference type="ChEBI" id="CHEBI:15377"/>
        <dbReference type="ChEBI" id="CHEBI:16708"/>
        <dbReference type="ChEBI" id="CHEBI:78346"/>
        <dbReference type="ChEBI" id="CHEBI:456215"/>
        <dbReference type="EC" id="3.2.2.4"/>
    </reaction>
</comment>
<dbReference type="SUPFAM" id="SSF102405">
    <property type="entry name" value="MCP/YpsA-like"/>
    <property type="match status" value="1"/>
</dbReference>
<dbReference type="InterPro" id="IPR052341">
    <property type="entry name" value="LOG_family_nucleotidases"/>
</dbReference>
<dbReference type="AlphaFoldDB" id="A0A1M5GXF6"/>
<proteinExistence type="inferred from homology"/>
<evidence type="ECO:0000256" key="2">
    <source>
        <dbReference type="RuleBase" id="RU363015"/>
    </source>
</evidence>
<dbReference type="Proteomes" id="UP000184041">
    <property type="component" value="Unassembled WGS sequence"/>
</dbReference>
<dbReference type="Pfam" id="PF03641">
    <property type="entry name" value="Lysine_decarbox"/>
    <property type="match status" value="1"/>
</dbReference>
<dbReference type="EC" id="3.2.2.n1" evidence="2"/>
<sequence>MNKEDSNRFEKNSNRIAPESFDQSHSEDVWSVFKIIGEFAEGYDKLFKIGPCVSMFGSARSTPDNPYYKMAKETAKKITEQGFGIITGGGPGIMEAANQGAQEGKGKSVGLGITLPHEQGVNAYVDTDYEINFNYFFARKVMFVKYAQGFIVFPGGFGTLDEFFEALTLIQTRKIESFPVILVGREYWGGLVDWIKTTMIENGTVSDHDVTLFQLTDEPDEAVQIICDFYRRHTLKPNF</sequence>
<dbReference type="NCBIfam" id="TIGR00730">
    <property type="entry name" value="Rossman fold protein, TIGR00730 family"/>
    <property type="match status" value="1"/>
</dbReference>
<evidence type="ECO:0000256" key="3">
    <source>
        <dbReference type="SAM" id="MobiDB-lite"/>
    </source>
</evidence>
<protein>
    <recommendedName>
        <fullName evidence="2">Cytokinin riboside 5'-monophosphate phosphoribohydrolase</fullName>
        <ecNumber evidence="2">3.2.2.n1</ecNumber>
    </recommendedName>
</protein>
<dbReference type="PANTHER" id="PTHR43393">
    <property type="entry name" value="CYTOKININ RIBOSIDE 5'-MONOPHOSPHATE PHOSPHORIBOHYDROLASE"/>
    <property type="match status" value="1"/>
</dbReference>
<dbReference type="InterPro" id="IPR005269">
    <property type="entry name" value="LOG"/>
</dbReference>